<protein>
    <recommendedName>
        <fullName evidence="4">DUF1361 domain-containing protein</fullName>
    </recommendedName>
</protein>
<feature type="transmembrane region" description="Helical" evidence="1">
    <location>
        <begin position="100"/>
        <end position="122"/>
    </location>
</feature>
<keyword evidence="1" id="KW-0472">Membrane</keyword>
<reference evidence="2 3" key="1">
    <citation type="submission" date="2021-03" db="EMBL/GenBank/DDBJ databases">
        <authorList>
            <person name="Gilmore M.S."/>
            <person name="Schwartzman J."/>
            <person name="Van Tyne D."/>
            <person name="Martin M."/>
            <person name="Earl A.M."/>
            <person name="Manson A.L."/>
            <person name="Straub T."/>
            <person name="Salamzade R."/>
            <person name="Saavedra J."/>
            <person name="Lebreton F."/>
            <person name="Prichula J."/>
            <person name="Schaufler K."/>
            <person name="Gaca A."/>
            <person name="Sgardioli B."/>
            <person name="Wagenaar J."/>
            <person name="Strong T."/>
        </authorList>
    </citation>
    <scope>NUCLEOTIDE SEQUENCE [LARGE SCALE GENOMIC DNA]</scope>
    <source>
        <strain evidence="2 3">665A</strain>
    </source>
</reference>
<proteinExistence type="predicted"/>
<feature type="transmembrane region" description="Helical" evidence="1">
    <location>
        <begin position="57"/>
        <end position="75"/>
    </location>
</feature>
<gene>
    <name evidence="2" type="ORF">JZO67_003210</name>
</gene>
<dbReference type="RefSeq" id="WP_207704383.1">
    <property type="nucleotide sequence ID" value="NZ_JAFREL020000002.1"/>
</dbReference>
<dbReference type="Pfam" id="PF07099">
    <property type="entry name" value="DUF1361"/>
    <property type="match status" value="1"/>
</dbReference>
<organism evidence="2 3">
    <name type="scientific">Candidatus Enterococcus ferrettii</name>
    <dbReference type="NCBI Taxonomy" id="2815324"/>
    <lineage>
        <taxon>Bacteria</taxon>
        <taxon>Bacillati</taxon>
        <taxon>Bacillota</taxon>
        <taxon>Bacilli</taxon>
        <taxon>Lactobacillales</taxon>
        <taxon>Enterococcaceae</taxon>
        <taxon>Enterococcus</taxon>
    </lineage>
</organism>
<evidence type="ECO:0008006" key="4">
    <source>
        <dbReference type="Google" id="ProtNLM"/>
    </source>
</evidence>
<evidence type="ECO:0000313" key="3">
    <source>
        <dbReference type="Proteomes" id="UP000664357"/>
    </source>
</evidence>
<accession>A0ABV0EVC5</accession>
<dbReference type="InterPro" id="IPR009793">
    <property type="entry name" value="DUF1361"/>
</dbReference>
<name>A0ABV0EVC5_9ENTE</name>
<keyword evidence="1" id="KW-1133">Transmembrane helix</keyword>
<sequence length="210" mass="24330">MKVMLSKPAIYRLVILAYMIAMTVFANPFSFMSLNIFLAWLPIEFGNLVIRMHTKWKYFLGGFWLLFFPNIPYLLTDLLHLEVLNIYQSGGLFQNIPKDWLLFLLLVLPILIMVTVGTSQAMQVINQLSNGKKYFWFYLTILAALTAIAIYIGRFDRIHSVDLIIHPLSTLNLLLGNWGTGKLQFVLVFMIIQLVIWLLLKEVIQSKKED</sequence>
<comment type="caution">
    <text evidence="2">The sequence shown here is derived from an EMBL/GenBank/DDBJ whole genome shotgun (WGS) entry which is preliminary data.</text>
</comment>
<feature type="transmembrane region" description="Helical" evidence="1">
    <location>
        <begin position="134"/>
        <end position="153"/>
    </location>
</feature>
<evidence type="ECO:0000313" key="2">
    <source>
        <dbReference type="EMBL" id="MEO1771232.1"/>
    </source>
</evidence>
<reference evidence="2 3" key="2">
    <citation type="submission" date="2024-02" db="EMBL/GenBank/DDBJ databases">
        <title>The Genome Sequence of Enterococcus sp. DIV0159.</title>
        <authorList>
            <person name="Earl A."/>
            <person name="Manson A."/>
            <person name="Gilmore M."/>
            <person name="Sanders J."/>
            <person name="Shea T."/>
            <person name="Howe W."/>
            <person name="Livny J."/>
            <person name="Cuomo C."/>
            <person name="Neafsey D."/>
            <person name="Birren B."/>
        </authorList>
    </citation>
    <scope>NUCLEOTIDE SEQUENCE [LARGE SCALE GENOMIC DNA]</scope>
    <source>
        <strain evidence="2 3">665A</strain>
    </source>
</reference>
<feature type="transmembrane region" description="Helical" evidence="1">
    <location>
        <begin position="9"/>
        <end position="26"/>
    </location>
</feature>
<keyword evidence="1" id="KW-0812">Transmembrane</keyword>
<dbReference type="Proteomes" id="UP000664357">
    <property type="component" value="Unassembled WGS sequence"/>
</dbReference>
<dbReference type="EMBL" id="JAFREL020000002">
    <property type="protein sequence ID" value="MEO1771232.1"/>
    <property type="molecule type" value="Genomic_DNA"/>
</dbReference>
<evidence type="ECO:0000256" key="1">
    <source>
        <dbReference type="SAM" id="Phobius"/>
    </source>
</evidence>
<feature type="transmembrane region" description="Helical" evidence="1">
    <location>
        <begin position="183"/>
        <end position="200"/>
    </location>
</feature>
<keyword evidence="3" id="KW-1185">Reference proteome</keyword>